<dbReference type="InterPro" id="IPR050588">
    <property type="entry name" value="WNK_Ser-Thr_kinase"/>
</dbReference>
<gene>
    <name evidence="10" type="ORF">MANES_02G004300</name>
</gene>
<dbReference type="FunFam" id="3.30.200.20:FF:000075">
    <property type="entry name" value="Probable serine/threonine-protein kinase WNK1"/>
    <property type="match status" value="1"/>
</dbReference>
<evidence type="ECO:0000256" key="5">
    <source>
        <dbReference type="ARBA" id="ARBA00022777"/>
    </source>
</evidence>
<evidence type="ECO:0000256" key="3">
    <source>
        <dbReference type="ARBA" id="ARBA00022679"/>
    </source>
</evidence>
<dbReference type="Gene3D" id="3.10.20.90">
    <property type="entry name" value="Phosphatidylinositol 3-kinase Catalytic Subunit, Chain A, domain 1"/>
    <property type="match status" value="1"/>
</dbReference>
<dbReference type="EMBL" id="CM004388">
    <property type="protein sequence ID" value="OAY56292.1"/>
    <property type="molecule type" value="Genomic_DNA"/>
</dbReference>
<dbReference type="PROSITE" id="PS50011">
    <property type="entry name" value="PROTEIN_KINASE_DOM"/>
    <property type="match status" value="1"/>
</dbReference>
<dbReference type="InterPro" id="IPR011009">
    <property type="entry name" value="Kinase-like_dom_sf"/>
</dbReference>
<feature type="domain" description="Protein kinase" evidence="9">
    <location>
        <begin position="22"/>
        <end position="238"/>
    </location>
</feature>
<dbReference type="Pfam" id="PF07714">
    <property type="entry name" value="PK_Tyr_Ser-Thr"/>
    <property type="match status" value="1"/>
</dbReference>
<dbReference type="GO" id="GO:0005737">
    <property type="term" value="C:cytoplasm"/>
    <property type="evidence" value="ECO:0000318"/>
    <property type="project" value="GO_Central"/>
</dbReference>
<dbReference type="InterPro" id="IPR000719">
    <property type="entry name" value="Prot_kinase_dom"/>
</dbReference>
<comment type="catalytic activity">
    <reaction evidence="8">
        <text>L-seryl-[protein] + ATP = O-phospho-L-seryl-[protein] + ADP + H(+)</text>
        <dbReference type="Rhea" id="RHEA:17989"/>
        <dbReference type="Rhea" id="RHEA-COMP:9863"/>
        <dbReference type="Rhea" id="RHEA-COMP:11604"/>
        <dbReference type="ChEBI" id="CHEBI:15378"/>
        <dbReference type="ChEBI" id="CHEBI:29999"/>
        <dbReference type="ChEBI" id="CHEBI:30616"/>
        <dbReference type="ChEBI" id="CHEBI:83421"/>
        <dbReference type="ChEBI" id="CHEBI:456216"/>
        <dbReference type="EC" id="2.7.11.1"/>
    </reaction>
</comment>
<dbReference type="GO" id="GO:0004674">
    <property type="term" value="F:protein serine/threonine kinase activity"/>
    <property type="evidence" value="ECO:0000318"/>
    <property type="project" value="GO_Central"/>
</dbReference>
<dbReference type="Gene3D" id="3.30.200.20">
    <property type="entry name" value="Phosphorylase Kinase, domain 1"/>
    <property type="match status" value="1"/>
</dbReference>
<dbReference type="GO" id="GO:0005524">
    <property type="term" value="F:ATP binding"/>
    <property type="evidence" value="ECO:0007669"/>
    <property type="project" value="UniProtKB-KW"/>
</dbReference>
<comment type="catalytic activity">
    <reaction evidence="7">
        <text>L-threonyl-[protein] + ATP = O-phospho-L-threonyl-[protein] + ADP + H(+)</text>
        <dbReference type="Rhea" id="RHEA:46608"/>
        <dbReference type="Rhea" id="RHEA-COMP:11060"/>
        <dbReference type="Rhea" id="RHEA-COMP:11605"/>
        <dbReference type="ChEBI" id="CHEBI:15378"/>
        <dbReference type="ChEBI" id="CHEBI:30013"/>
        <dbReference type="ChEBI" id="CHEBI:30616"/>
        <dbReference type="ChEBI" id="CHEBI:61977"/>
        <dbReference type="ChEBI" id="CHEBI:456216"/>
        <dbReference type="EC" id="2.7.11.1"/>
    </reaction>
</comment>
<evidence type="ECO:0000259" key="9">
    <source>
        <dbReference type="PROSITE" id="PS50011"/>
    </source>
</evidence>
<dbReference type="InterPro" id="IPR024678">
    <property type="entry name" value="Kinase_OSR1/WNK_CCT"/>
</dbReference>
<evidence type="ECO:0000256" key="7">
    <source>
        <dbReference type="ARBA" id="ARBA00047899"/>
    </source>
</evidence>
<dbReference type="Pfam" id="PF00069">
    <property type="entry name" value="Pkinase"/>
    <property type="match status" value="1"/>
</dbReference>
<dbReference type="Pfam" id="PF12202">
    <property type="entry name" value="OSR1_C"/>
    <property type="match status" value="1"/>
</dbReference>
<name>A0A2C9W9X5_MANES</name>
<organism evidence="10">
    <name type="scientific">Manihot esculenta</name>
    <name type="common">Cassava</name>
    <name type="synonym">Jatropha manihot</name>
    <dbReference type="NCBI Taxonomy" id="3983"/>
    <lineage>
        <taxon>Eukaryota</taxon>
        <taxon>Viridiplantae</taxon>
        <taxon>Streptophyta</taxon>
        <taxon>Embryophyta</taxon>
        <taxon>Tracheophyta</taxon>
        <taxon>Spermatophyta</taxon>
        <taxon>Magnoliopsida</taxon>
        <taxon>eudicotyledons</taxon>
        <taxon>Gunneridae</taxon>
        <taxon>Pentapetalae</taxon>
        <taxon>rosids</taxon>
        <taxon>fabids</taxon>
        <taxon>Malpighiales</taxon>
        <taxon>Euphorbiaceae</taxon>
        <taxon>Crotonoideae</taxon>
        <taxon>Manihoteae</taxon>
        <taxon>Manihot</taxon>
    </lineage>
</organism>
<reference evidence="10" key="1">
    <citation type="submission" date="2016-02" db="EMBL/GenBank/DDBJ databases">
        <title>WGS assembly of Manihot esculenta.</title>
        <authorList>
            <person name="Bredeson J.V."/>
            <person name="Prochnik S.E."/>
            <person name="Lyons J.B."/>
            <person name="Schmutz J."/>
            <person name="Grimwood J."/>
            <person name="Vrebalov J."/>
            <person name="Bart R.S."/>
            <person name="Amuge T."/>
            <person name="Ferguson M.E."/>
            <person name="Green R."/>
            <person name="Putnam N."/>
            <person name="Stites J."/>
            <person name="Rounsley S."/>
            <person name="Rokhsar D.S."/>
        </authorList>
    </citation>
    <scope>NUCLEOTIDE SEQUENCE [LARGE SCALE GENOMIC DNA]</scope>
    <source>
        <tissue evidence="10">Leaf</tissue>
    </source>
</reference>
<evidence type="ECO:0000256" key="1">
    <source>
        <dbReference type="ARBA" id="ARBA00012513"/>
    </source>
</evidence>
<keyword evidence="4" id="KW-0547">Nucleotide-binding</keyword>
<dbReference type="STRING" id="3983.A0A2C9W9X5"/>
<evidence type="ECO:0000256" key="2">
    <source>
        <dbReference type="ARBA" id="ARBA00022527"/>
    </source>
</evidence>
<accession>A0A2C9W9X5</accession>
<keyword evidence="3" id="KW-0808">Transferase</keyword>
<evidence type="ECO:0000256" key="4">
    <source>
        <dbReference type="ARBA" id="ARBA00022741"/>
    </source>
</evidence>
<dbReference type="GO" id="GO:0035556">
    <property type="term" value="P:intracellular signal transduction"/>
    <property type="evidence" value="ECO:0000318"/>
    <property type="project" value="GO_Central"/>
</dbReference>
<keyword evidence="2" id="KW-0723">Serine/threonine-protein kinase</keyword>
<evidence type="ECO:0000256" key="6">
    <source>
        <dbReference type="ARBA" id="ARBA00022840"/>
    </source>
</evidence>
<dbReference type="EC" id="2.7.11.1" evidence="1"/>
<dbReference type="SUPFAM" id="SSF56112">
    <property type="entry name" value="Protein kinase-like (PK-like)"/>
    <property type="match status" value="1"/>
</dbReference>
<evidence type="ECO:0000256" key="8">
    <source>
        <dbReference type="ARBA" id="ARBA00048679"/>
    </source>
</evidence>
<dbReference type="AlphaFoldDB" id="A0A2C9W9X5"/>
<sequence>MDFGSREDDVEIAEKDPIGRYFRYDEILGRGAYKTVLFKGIYLYKAFDEVDGIEVAWNQVNIEDVLQSPDQLERLYSEVHLLKSLKHENIMKFYYSWVDDKNKTINMITELFTSGNLRHHNPPIIHRGLKCDNVFVNGNYGEVKIGDLGLAIVMQQPTARSVIGTPEFMAPELYEEEYNELVDTYSFGMCMLEMVTLGIKPASLGKVNDPQVKQFIEQCLVPASMRLPATELLKDPFLATENPKEVVSVSFSCIKSINEVLPFSTLELHRFTEINEFRLRGEKNDENTISLTLHCGTMCLFLFICFVTGGGAKNIHFTFYLDTDTAFSIAEEMVEQLDLSNEDVAIIAELVDGLIMKLVPYRSPSFRSASRIPHCSSGGENGATSKAVSDHDLLPSVNVIGQGTQESFSSVVSTECHMTTTSDASTNKPLESSHCTIELNTANCGSDFFMHVDGTPKYDKDLENIFSELKLELDAIDMRYNQCFQDLLRTRE</sequence>
<evidence type="ECO:0000313" key="10">
    <source>
        <dbReference type="EMBL" id="OAY56292.1"/>
    </source>
</evidence>
<dbReference type="InterPro" id="IPR001245">
    <property type="entry name" value="Ser-Thr/Tyr_kinase_cat_dom"/>
</dbReference>
<dbReference type="PANTHER" id="PTHR13902">
    <property type="entry name" value="SERINE/THREONINE-PROTEIN KINASE WNK WITH NO LYSINE -RELATED"/>
    <property type="match status" value="1"/>
</dbReference>
<keyword evidence="5" id="KW-0418">Kinase</keyword>
<dbReference type="Gene3D" id="1.10.510.10">
    <property type="entry name" value="Transferase(Phosphotransferase) domain 1"/>
    <property type="match status" value="1"/>
</dbReference>
<proteinExistence type="predicted"/>
<protein>
    <recommendedName>
        <fullName evidence="1">non-specific serine/threonine protein kinase</fullName>
        <ecNumber evidence="1">2.7.11.1</ecNumber>
    </recommendedName>
</protein>
<keyword evidence="6" id="KW-0067">ATP-binding</keyword>